<feature type="chain" id="PRO_5028843483" evidence="1">
    <location>
        <begin position="29"/>
        <end position="142"/>
    </location>
</feature>
<evidence type="ECO:0000256" key="1">
    <source>
        <dbReference type="SAM" id="SignalP"/>
    </source>
</evidence>
<keyword evidence="3" id="KW-1185">Reference proteome</keyword>
<organism evidence="2 3">
    <name type="scientific">Streptomyces roseirectus</name>
    <dbReference type="NCBI Taxonomy" id="2768066"/>
    <lineage>
        <taxon>Bacteria</taxon>
        <taxon>Bacillati</taxon>
        <taxon>Actinomycetota</taxon>
        <taxon>Actinomycetes</taxon>
        <taxon>Kitasatosporales</taxon>
        <taxon>Streptomycetaceae</taxon>
        <taxon>Streptomyces</taxon>
    </lineage>
</organism>
<feature type="signal peptide" evidence="1">
    <location>
        <begin position="1"/>
        <end position="28"/>
    </location>
</feature>
<gene>
    <name evidence="2" type="ORF">IAG44_19685</name>
</gene>
<dbReference type="RefSeq" id="WP_187748406.1">
    <property type="nucleotide sequence ID" value="NZ_CP060828.1"/>
</dbReference>
<protein>
    <submittedName>
        <fullName evidence="2">Uncharacterized protein</fullName>
    </submittedName>
</protein>
<sequence>MNRNALRTAAVSAVAALVLGTGAGLASASTASVTTPQSVSAAAEQTAAQHAARTLLGSSLAGQLTSAERAELSRIADGKVAAASKWSAIRAAFSKVSGFGKAIAGKYSDFQKWYDGLPLLVRLPLAAISPGLTLLEIYNALH</sequence>
<accession>A0A7H0IF71</accession>
<name>A0A7H0IF71_9ACTN</name>
<dbReference type="Proteomes" id="UP000516052">
    <property type="component" value="Chromosome"/>
</dbReference>
<evidence type="ECO:0000313" key="3">
    <source>
        <dbReference type="Proteomes" id="UP000516052"/>
    </source>
</evidence>
<keyword evidence="1" id="KW-0732">Signal</keyword>
<reference evidence="2 3" key="1">
    <citation type="submission" date="2020-08" db="EMBL/GenBank/DDBJ databases">
        <title>A novel species.</title>
        <authorList>
            <person name="Gao J."/>
        </authorList>
    </citation>
    <scope>NUCLEOTIDE SEQUENCE [LARGE SCALE GENOMIC DNA]</scope>
    <source>
        <strain evidence="2 3">CRXT-G-22</strain>
    </source>
</reference>
<evidence type="ECO:0000313" key="2">
    <source>
        <dbReference type="EMBL" id="QNP71437.1"/>
    </source>
</evidence>
<dbReference type="KEGG" id="sroi:IAG44_19685"/>
<dbReference type="EMBL" id="CP060828">
    <property type="protein sequence ID" value="QNP71437.1"/>
    <property type="molecule type" value="Genomic_DNA"/>
</dbReference>
<proteinExistence type="predicted"/>
<dbReference type="AlphaFoldDB" id="A0A7H0IF71"/>